<evidence type="ECO:0000313" key="1">
    <source>
        <dbReference type="EMBL" id="PRQ52925.1"/>
    </source>
</evidence>
<comment type="caution">
    <text evidence="1">The sequence shown here is derived from an EMBL/GenBank/DDBJ whole genome shotgun (WGS) entry which is preliminary data.</text>
</comment>
<sequence>MRRAVFGITEILKLVRRLYRLILDSAKERENIDGRTILCFCWHM</sequence>
<dbReference type="Proteomes" id="UP000238479">
    <property type="component" value="Chromosome 2"/>
</dbReference>
<dbReference type="AlphaFoldDB" id="A0A2P6S2M6"/>
<accession>A0A2P6S2M6</accession>
<name>A0A2P6S2M6_ROSCH</name>
<dbReference type="EMBL" id="PDCK01000040">
    <property type="protein sequence ID" value="PRQ52925.1"/>
    <property type="molecule type" value="Genomic_DNA"/>
</dbReference>
<reference evidence="1 2" key="1">
    <citation type="journal article" date="2018" name="Nat. Genet.">
        <title>The Rosa genome provides new insights in the design of modern roses.</title>
        <authorList>
            <person name="Bendahmane M."/>
        </authorList>
    </citation>
    <scope>NUCLEOTIDE SEQUENCE [LARGE SCALE GENOMIC DNA]</scope>
    <source>
        <strain evidence="2">cv. Old Blush</strain>
    </source>
</reference>
<keyword evidence="2" id="KW-1185">Reference proteome</keyword>
<dbReference type="Gramene" id="PRQ52925">
    <property type="protein sequence ID" value="PRQ52925"/>
    <property type="gene ID" value="RchiOBHm_Chr2g0160851"/>
</dbReference>
<evidence type="ECO:0000313" key="2">
    <source>
        <dbReference type="Proteomes" id="UP000238479"/>
    </source>
</evidence>
<organism evidence="1 2">
    <name type="scientific">Rosa chinensis</name>
    <name type="common">China rose</name>
    <dbReference type="NCBI Taxonomy" id="74649"/>
    <lineage>
        <taxon>Eukaryota</taxon>
        <taxon>Viridiplantae</taxon>
        <taxon>Streptophyta</taxon>
        <taxon>Embryophyta</taxon>
        <taxon>Tracheophyta</taxon>
        <taxon>Spermatophyta</taxon>
        <taxon>Magnoliopsida</taxon>
        <taxon>eudicotyledons</taxon>
        <taxon>Gunneridae</taxon>
        <taxon>Pentapetalae</taxon>
        <taxon>rosids</taxon>
        <taxon>fabids</taxon>
        <taxon>Rosales</taxon>
        <taxon>Rosaceae</taxon>
        <taxon>Rosoideae</taxon>
        <taxon>Rosoideae incertae sedis</taxon>
        <taxon>Rosa</taxon>
    </lineage>
</organism>
<protein>
    <submittedName>
        <fullName evidence="1">Uncharacterized protein</fullName>
    </submittedName>
</protein>
<proteinExistence type="predicted"/>
<gene>
    <name evidence="1" type="ORF">RchiOBHm_Chr2g0160851</name>
</gene>